<dbReference type="PROSITE" id="PS51198">
    <property type="entry name" value="UVRD_HELICASE_ATP_BIND"/>
    <property type="match status" value="1"/>
</dbReference>
<name>A0A1E7DQ52_9BACI</name>
<dbReference type="InterPro" id="IPR014016">
    <property type="entry name" value="UvrD-like_ATP-bd"/>
</dbReference>
<dbReference type="RefSeq" id="WP_069938431.1">
    <property type="nucleotide sequence ID" value="NZ_MAMP01000021.1"/>
</dbReference>
<dbReference type="STRING" id="1714016.BA724_05915"/>
<evidence type="ECO:0000256" key="5">
    <source>
        <dbReference type="PROSITE-ProRule" id="PRU00560"/>
    </source>
</evidence>
<dbReference type="GO" id="GO:0003677">
    <property type="term" value="F:DNA binding"/>
    <property type="evidence" value="ECO:0007669"/>
    <property type="project" value="InterPro"/>
</dbReference>
<keyword evidence="3 5" id="KW-0347">Helicase</keyword>
<accession>A0A1E7DQ52</accession>
<dbReference type="Pfam" id="PF13538">
    <property type="entry name" value="UvrD_C_2"/>
    <property type="match status" value="1"/>
</dbReference>
<keyword evidence="1 5" id="KW-0547">Nucleotide-binding</keyword>
<dbReference type="GO" id="GO:0005829">
    <property type="term" value="C:cytosol"/>
    <property type="evidence" value="ECO:0007669"/>
    <property type="project" value="TreeGrafter"/>
</dbReference>
<dbReference type="Proteomes" id="UP000095658">
    <property type="component" value="Unassembled WGS sequence"/>
</dbReference>
<dbReference type="EMBL" id="MAMP01000021">
    <property type="protein sequence ID" value="OES44808.1"/>
    <property type="molecule type" value="Genomic_DNA"/>
</dbReference>
<dbReference type="InterPro" id="IPR048228">
    <property type="entry name" value="HelD_bacillota"/>
</dbReference>
<dbReference type="SUPFAM" id="SSF52540">
    <property type="entry name" value="P-loop containing nucleoside triphosphate hydrolases"/>
    <property type="match status" value="1"/>
</dbReference>
<proteinExistence type="predicted"/>
<evidence type="ECO:0000256" key="1">
    <source>
        <dbReference type="ARBA" id="ARBA00022741"/>
    </source>
</evidence>
<dbReference type="InterPro" id="IPR027417">
    <property type="entry name" value="P-loop_NTPase"/>
</dbReference>
<dbReference type="NCBIfam" id="NF041464">
    <property type="entry name" value="HelD_BACSU"/>
    <property type="match status" value="1"/>
</dbReference>
<organism evidence="7 8">
    <name type="scientific">Domibacillus iocasae</name>
    <dbReference type="NCBI Taxonomy" id="1714016"/>
    <lineage>
        <taxon>Bacteria</taxon>
        <taxon>Bacillati</taxon>
        <taxon>Bacillota</taxon>
        <taxon>Bacilli</taxon>
        <taxon>Bacillales</taxon>
        <taxon>Bacillaceae</taxon>
        <taxon>Domibacillus</taxon>
    </lineage>
</organism>
<dbReference type="GO" id="GO:0005524">
    <property type="term" value="F:ATP binding"/>
    <property type="evidence" value="ECO:0007669"/>
    <property type="project" value="UniProtKB-UniRule"/>
</dbReference>
<sequence>MNQETEQQKEQLRVNEVIDIIDQKQAEIKEKTGHLKEGIIGLRNNFWEDVTVNMDEPDDVIETQAGIKQQAELLQERERSHGQLFNELKKLDRLRRSPYFGRIDFQESGEPKPEPIYIGIASLMDQEQENFLIYDWRAPVSSMYYDYTIGPAAYHTMEGQIEGDISLKRQFIIQNGEITGQFDTSLTIGDHILQAVLGGKSSAQMKNIVATIQREQNQIIRNQRSQTLIVQGAAGSGKTSAALQRIAFLLYANRRTLQAENMLLFSPNPLFNSYVSTVLPELGEENILQTTYKEYVEDRIGDAFTVQSPFEQLEQFLLKGTEPDDSVETAAIQFKTGLDFKKHIDDFLASLSQEGLVFHDIVFRNKILVSSKEIGQYFYALAPSILLPNRLELVSEWLLKKLKKLERLEQNEEWVRDEVELLDKEDFLNAYRASQKKQAKKEDTFNDADMEWHILSQSVVRKSFQPLRSKMKRLGFVDEKANFRKIFETRTQPASDMWAHVCESTLKALDQHILCWEDATAYLYFQDQLKGKKSFSRIRHVFIDEAQDYSLFQLAYLKTLFPYSKMTLLGDVNQSIFVQSSNESSVLSDTPSQKESLEKITLTRSYRSTRPIVEFTRQLIEGGSQIEPFNREGSKPTLTYADHTEDLHQKLLERIKSLLEADGRQTIAVICKTMQESQNVHAWLTPHLSAQLLDQETYTFEQGLVVIPAYLAKGIEFDAVILFNVSEDVYSRESERNLFYTACTRAMHELHLFSLGKETRLLQPAQPETYTVIEK</sequence>
<evidence type="ECO:0000256" key="2">
    <source>
        <dbReference type="ARBA" id="ARBA00022801"/>
    </source>
</evidence>
<feature type="domain" description="UvrD-like helicase ATP-binding" evidence="6">
    <location>
        <begin position="211"/>
        <end position="609"/>
    </location>
</feature>
<feature type="binding site" evidence="5">
    <location>
        <begin position="232"/>
        <end position="239"/>
    </location>
    <ligand>
        <name>ATP</name>
        <dbReference type="ChEBI" id="CHEBI:30616"/>
    </ligand>
</feature>
<reference evidence="7 8" key="1">
    <citation type="submission" date="2016-06" db="EMBL/GenBank/DDBJ databases">
        <title>Domibacillus iocasae genome sequencing.</title>
        <authorList>
            <person name="Verma A."/>
            <person name="Pal Y."/>
            <person name="Ojha A.K."/>
            <person name="Krishnamurthi S."/>
        </authorList>
    </citation>
    <scope>NUCLEOTIDE SEQUENCE [LARGE SCALE GENOMIC DNA]</scope>
    <source>
        <strain evidence="7 8">DSM 29979</strain>
    </source>
</reference>
<dbReference type="InterPro" id="IPR000212">
    <property type="entry name" value="DNA_helicase_UvrD/REP"/>
</dbReference>
<dbReference type="GO" id="GO:0043138">
    <property type="term" value="F:3'-5' DNA helicase activity"/>
    <property type="evidence" value="ECO:0007669"/>
    <property type="project" value="TreeGrafter"/>
</dbReference>
<dbReference type="InterPro" id="IPR027785">
    <property type="entry name" value="UvrD-like_helicase_C"/>
</dbReference>
<keyword evidence="8" id="KW-1185">Reference proteome</keyword>
<dbReference type="PANTHER" id="PTHR11070">
    <property type="entry name" value="UVRD / RECB / PCRA DNA HELICASE FAMILY MEMBER"/>
    <property type="match status" value="1"/>
</dbReference>
<evidence type="ECO:0000256" key="3">
    <source>
        <dbReference type="ARBA" id="ARBA00022806"/>
    </source>
</evidence>
<dbReference type="PANTHER" id="PTHR11070:SF17">
    <property type="entry name" value="DNA HELICASE IV"/>
    <property type="match status" value="1"/>
</dbReference>
<gene>
    <name evidence="7" type="ORF">BA724_05915</name>
</gene>
<dbReference type="GO" id="GO:0000725">
    <property type="term" value="P:recombinational repair"/>
    <property type="evidence" value="ECO:0007669"/>
    <property type="project" value="TreeGrafter"/>
</dbReference>
<protein>
    <submittedName>
        <fullName evidence="7">Helicase</fullName>
    </submittedName>
</protein>
<evidence type="ECO:0000259" key="6">
    <source>
        <dbReference type="PROSITE" id="PS51198"/>
    </source>
</evidence>
<dbReference type="AlphaFoldDB" id="A0A1E7DQ52"/>
<dbReference type="Pfam" id="PF00580">
    <property type="entry name" value="UvrD-helicase"/>
    <property type="match status" value="1"/>
</dbReference>
<evidence type="ECO:0000256" key="4">
    <source>
        <dbReference type="ARBA" id="ARBA00022840"/>
    </source>
</evidence>
<evidence type="ECO:0000313" key="7">
    <source>
        <dbReference type="EMBL" id="OES44808.1"/>
    </source>
</evidence>
<dbReference type="OrthoDB" id="9787585at2"/>
<keyword evidence="2 5" id="KW-0378">Hydrolase</keyword>
<evidence type="ECO:0000313" key="8">
    <source>
        <dbReference type="Proteomes" id="UP000095658"/>
    </source>
</evidence>
<keyword evidence="4 5" id="KW-0067">ATP-binding</keyword>
<dbReference type="GO" id="GO:0016787">
    <property type="term" value="F:hydrolase activity"/>
    <property type="evidence" value="ECO:0007669"/>
    <property type="project" value="UniProtKB-UniRule"/>
</dbReference>
<dbReference type="Gene3D" id="3.40.50.300">
    <property type="entry name" value="P-loop containing nucleotide triphosphate hydrolases"/>
    <property type="match status" value="3"/>
</dbReference>
<comment type="caution">
    <text evidence="7">The sequence shown here is derived from an EMBL/GenBank/DDBJ whole genome shotgun (WGS) entry which is preliminary data.</text>
</comment>